<comment type="caution">
    <text evidence="7">The sequence shown here is derived from an EMBL/GenBank/DDBJ whole genome shotgun (WGS) entry which is preliminary data.</text>
</comment>
<dbReference type="PANTHER" id="PTHR34441">
    <property type="entry name" value="MOTILE SPERM DOMAIN-CONTAINING PROTEIN 1"/>
    <property type="match status" value="1"/>
</dbReference>
<dbReference type="Pfam" id="PF00635">
    <property type="entry name" value="Motile_Sperm"/>
    <property type="match status" value="1"/>
</dbReference>
<evidence type="ECO:0000313" key="7">
    <source>
        <dbReference type="EMBL" id="KAJ8948951.1"/>
    </source>
</evidence>
<feature type="domain" description="MSP" evidence="6">
    <location>
        <begin position="10"/>
        <end position="95"/>
    </location>
</feature>
<evidence type="ECO:0000313" key="8">
    <source>
        <dbReference type="Proteomes" id="UP001162162"/>
    </source>
</evidence>
<proteinExistence type="predicted"/>
<dbReference type="SUPFAM" id="SSF49354">
    <property type="entry name" value="PapD-like"/>
    <property type="match status" value="1"/>
</dbReference>
<keyword evidence="2 5" id="KW-0812">Transmembrane</keyword>
<evidence type="ECO:0000256" key="5">
    <source>
        <dbReference type="SAM" id="Phobius"/>
    </source>
</evidence>
<organism evidence="7 8">
    <name type="scientific">Aromia moschata</name>
    <dbReference type="NCBI Taxonomy" id="1265417"/>
    <lineage>
        <taxon>Eukaryota</taxon>
        <taxon>Metazoa</taxon>
        <taxon>Ecdysozoa</taxon>
        <taxon>Arthropoda</taxon>
        <taxon>Hexapoda</taxon>
        <taxon>Insecta</taxon>
        <taxon>Pterygota</taxon>
        <taxon>Neoptera</taxon>
        <taxon>Endopterygota</taxon>
        <taxon>Coleoptera</taxon>
        <taxon>Polyphaga</taxon>
        <taxon>Cucujiformia</taxon>
        <taxon>Chrysomeloidea</taxon>
        <taxon>Cerambycidae</taxon>
        <taxon>Cerambycinae</taxon>
        <taxon>Callichromatini</taxon>
        <taxon>Aromia</taxon>
    </lineage>
</organism>
<keyword evidence="4 5" id="KW-0472">Membrane</keyword>
<dbReference type="InterPro" id="IPR013783">
    <property type="entry name" value="Ig-like_fold"/>
</dbReference>
<evidence type="ECO:0000256" key="4">
    <source>
        <dbReference type="ARBA" id="ARBA00023136"/>
    </source>
</evidence>
<dbReference type="EMBL" id="JAPWTK010000126">
    <property type="protein sequence ID" value="KAJ8948951.1"/>
    <property type="molecule type" value="Genomic_DNA"/>
</dbReference>
<gene>
    <name evidence="7" type="ORF">NQ318_022973</name>
</gene>
<feature type="transmembrane region" description="Helical" evidence="5">
    <location>
        <begin position="156"/>
        <end position="173"/>
    </location>
</feature>
<dbReference type="InterPro" id="IPR039283">
    <property type="entry name" value="MOSPD1/3"/>
</dbReference>
<sequence>MSLNIKKIPVFVFPNTLKFYLGSKTTHKQLLTLYNPYDFPVRFKVLSTSPNKYAVIDPEGGIGPHMVVDIVIRHTMPIASNCNITDKFRISMQDHSTKQILGKRDIEATLLQGEKDNVSNDGDFHSVPYIERGSTSTEDQRILLTNRSLPGAHSPNYVVAIIVGLCCIVTLLLPTQQEIHQPSSIPTYLHVSINIKLVLAYVLGLVSMVIFRP</sequence>
<name>A0AAV8YCG1_9CUCU</name>
<dbReference type="AlphaFoldDB" id="A0AAV8YCG1"/>
<comment type="subcellular location">
    <subcellularLocation>
        <location evidence="1">Membrane</location>
        <topology evidence="1">Multi-pass membrane protein</topology>
    </subcellularLocation>
</comment>
<dbReference type="Gene3D" id="2.60.40.10">
    <property type="entry name" value="Immunoglobulins"/>
    <property type="match status" value="1"/>
</dbReference>
<evidence type="ECO:0000256" key="1">
    <source>
        <dbReference type="ARBA" id="ARBA00004141"/>
    </source>
</evidence>
<dbReference type="GO" id="GO:0016020">
    <property type="term" value="C:membrane"/>
    <property type="evidence" value="ECO:0007669"/>
    <property type="project" value="UniProtKB-SubCell"/>
</dbReference>
<feature type="transmembrane region" description="Helical" evidence="5">
    <location>
        <begin position="193"/>
        <end position="211"/>
    </location>
</feature>
<dbReference type="PANTHER" id="PTHR34441:SF1">
    <property type="entry name" value="MOTILE SPERM DOMAIN-CONTAINING 1"/>
    <property type="match status" value="1"/>
</dbReference>
<dbReference type="GO" id="GO:0005737">
    <property type="term" value="C:cytoplasm"/>
    <property type="evidence" value="ECO:0007669"/>
    <property type="project" value="TreeGrafter"/>
</dbReference>
<dbReference type="Proteomes" id="UP001162162">
    <property type="component" value="Unassembled WGS sequence"/>
</dbReference>
<keyword evidence="3 5" id="KW-1133">Transmembrane helix</keyword>
<accession>A0AAV8YCG1</accession>
<keyword evidence="8" id="KW-1185">Reference proteome</keyword>
<evidence type="ECO:0000256" key="2">
    <source>
        <dbReference type="ARBA" id="ARBA00022692"/>
    </source>
</evidence>
<dbReference type="InterPro" id="IPR000535">
    <property type="entry name" value="MSP_dom"/>
</dbReference>
<dbReference type="InterPro" id="IPR008962">
    <property type="entry name" value="PapD-like_sf"/>
</dbReference>
<reference evidence="7" key="1">
    <citation type="journal article" date="2023" name="Insect Mol. Biol.">
        <title>Genome sequencing provides insights into the evolution of gene families encoding plant cell wall-degrading enzymes in longhorned beetles.</title>
        <authorList>
            <person name="Shin N.R."/>
            <person name="Okamura Y."/>
            <person name="Kirsch R."/>
            <person name="Pauchet Y."/>
        </authorList>
    </citation>
    <scope>NUCLEOTIDE SEQUENCE</scope>
    <source>
        <strain evidence="7">AMC_N1</strain>
    </source>
</reference>
<protein>
    <recommendedName>
        <fullName evidence="6">MSP domain-containing protein</fullName>
    </recommendedName>
</protein>
<evidence type="ECO:0000259" key="6">
    <source>
        <dbReference type="Pfam" id="PF00635"/>
    </source>
</evidence>
<evidence type="ECO:0000256" key="3">
    <source>
        <dbReference type="ARBA" id="ARBA00022989"/>
    </source>
</evidence>